<dbReference type="SUPFAM" id="SSF53335">
    <property type="entry name" value="S-adenosyl-L-methionine-dependent methyltransferases"/>
    <property type="match status" value="1"/>
</dbReference>
<dbReference type="GO" id="GO:0008757">
    <property type="term" value="F:S-adenosylmethionine-dependent methyltransferase activity"/>
    <property type="evidence" value="ECO:0007669"/>
    <property type="project" value="InterPro"/>
</dbReference>
<accession>A0A8J3I5E8</accession>
<dbReference type="GO" id="GO:0032259">
    <property type="term" value="P:methylation"/>
    <property type="evidence" value="ECO:0007669"/>
    <property type="project" value="UniProtKB-KW"/>
</dbReference>
<dbReference type="EMBL" id="BNJF01000002">
    <property type="protein sequence ID" value="GHO46233.1"/>
    <property type="molecule type" value="Genomic_DNA"/>
</dbReference>
<dbReference type="RefSeq" id="WP_220195622.1">
    <property type="nucleotide sequence ID" value="NZ_BNJF01000002.1"/>
</dbReference>
<dbReference type="PANTHER" id="PTHR45036:SF1">
    <property type="entry name" value="METHYLTRANSFERASE LIKE 7A"/>
    <property type="match status" value="1"/>
</dbReference>
<dbReference type="PANTHER" id="PTHR45036">
    <property type="entry name" value="METHYLTRANSFERASE LIKE 7B"/>
    <property type="match status" value="1"/>
</dbReference>
<proteinExistence type="predicted"/>
<gene>
    <name evidence="2" type="ORF">KSX_43960</name>
</gene>
<dbReference type="Proteomes" id="UP000612362">
    <property type="component" value="Unassembled WGS sequence"/>
</dbReference>
<dbReference type="CDD" id="cd02440">
    <property type="entry name" value="AdoMet_MTases"/>
    <property type="match status" value="1"/>
</dbReference>
<dbReference type="InterPro" id="IPR013216">
    <property type="entry name" value="Methyltransf_11"/>
</dbReference>
<name>A0A8J3I5E8_9CHLR</name>
<dbReference type="AlphaFoldDB" id="A0A8J3I5E8"/>
<dbReference type="InterPro" id="IPR052356">
    <property type="entry name" value="Thiol_S-MT"/>
</dbReference>
<organism evidence="2 3">
    <name type="scientific">Ktedonospora formicarum</name>
    <dbReference type="NCBI Taxonomy" id="2778364"/>
    <lineage>
        <taxon>Bacteria</taxon>
        <taxon>Bacillati</taxon>
        <taxon>Chloroflexota</taxon>
        <taxon>Ktedonobacteria</taxon>
        <taxon>Ktedonobacterales</taxon>
        <taxon>Ktedonobacteraceae</taxon>
        <taxon>Ktedonospora</taxon>
    </lineage>
</organism>
<evidence type="ECO:0000313" key="3">
    <source>
        <dbReference type="Proteomes" id="UP000612362"/>
    </source>
</evidence>
<evidence type="ECO:0000259" key="1">
    <source>
        <dbReference type="Pfam" id="PF08241"/>
    </source>
</evidence>
<feature type="domain" description="Methyltransferase type 11" evidence="1">
    <location>
        <begin position="49"/>
        <end position="144"/>
    </location>
</feature>
<sequence length="213" mass="24091">MSQEYIPRPAFRRRLFANYYERTAQGATEKTYIEPLRKEIVAQAKGVVLEVGAGNGLNFAFYDPQLVECVEATEPDDTMLGYARERAEAASVPVVLSRTRVEHLPFADASFDCVVSTLVFCSVAHPLSGMQEIRRVLKPGGRLFMVEHVRSHKRSVAFIQDMLTPLSRLFLGNCHWNRYTEQTVQEAGFREVKVERRLVAGELLPIVLMIAES</sequence>
<dbReference type="InterPro" id="IPR029063">
    <property type="entry name" value="SAM-dependent_MTases_sf"/>
</dbReference>
<dbReference type="Pfam" id="PF08241">
    <property type="entry name" value="Methyltransf_11"/>
    <property type="match status" value="1"/>
</dbReference>
<keyword evidence="2" id="KW-0489">Methyltransferase</keyword>
<keyword evidence="3" id="KW-1185">Reference proteome</keyword>
<evidence type="ECO:0000313" key="2">
    <source>
        <dbReference type="EMBL" id="GHO46233.1"/>
    </source>
</evidence>
<keyword evidence="2" id="KW-0808">Transferase</keyword>
<reference evidence="2" key="1">
    <citation type="submission" date="2020-10" db="EMBL/GenBank/DDBJ databases">
        <title>Taxonomic study of unclassified bacteria belonging to the class Ktedonobacteria.</title>
        <authorList>
            <person name="Yabe S."/>
            <person name="Wang C.M."/>
            <person name="Zheng Y."/>
            <person name="Sakai Y."/>
            <person name="Cavaletti L."/>
            <person name="Monciardini P."/>
            <person name="Donadio S."/>
        </authorList>
    </citation>
    <scope>NUCLEOTIDE SEQUENCE</scope>
    <source>
        <strain evidence="2">SOSP1-1</strain>
    </source>
</reference>
<protein>
    <submittedName>
        <fullName evidence="2">Methyltransferase</fullName>
    </submittedName>
</protein>
<comment type="caution">
    <text evidence="2">The sequence shown here is derived from an EMBL/GenBank/DDBJ whole genome shotgun (WGS) entry which is preliminary data.</text>
</comment>
<dbReference type="Gene3D" id="3.40.50.150">
    <property type="entry name" value="Vaccinia Virus protein VP39"/>
    <property type="match status" value="1"/>
</dbReference>